<dbReference type="RefSeq" id="WP_153872445.1">
    <property type="nucleotide sequence ID" value="NZ_JAEKCT010000008.1"/>
</dbReference>
<evidence type="ECO:0000313" key="2">
    <source>
        <dbReference type="EMBL" id="MBK3462029.1"/>
    </source>
</evidence>
<dbReference type="SUPFAM" id="SSF53850">
    <property type="entry name" value="Periplasmic binding protein-like II"/>
    <property type="match status" value="1"/>
</dbReference>
<feature type="signal peptide" evidence="1">
    <location>
        <begin position="1"/>
        <end position="28"/>
    </location>
</feature>
<dbReference type="NCBIfam" id="TIGR02285">
    <property type="entry name" value="TIGR02285 family protein"/>
    <property type="match status" value="1"/>
</dbReference>
<proteinExistence type="predicted"/>
<dbReference type="EMBL" id="VOIW01000007">
    <property type="protein sequence ID" value="MRJ39826.1"/>
    <property type="molecule type" value="Genomic_DNA"/>
</dbReference>
<sequence length="295" mass="32964">MAGGAKRRLLRLCLITGLVATWPLPASAEGTLTWLLRDLPPLTIFEGPKKGQGALDQLLPKLIERLPEYQHQVLHVNRARGTQMLRAAASTTCDPSMLWTPERAQYVAFSAQALVVVSNGVMIRRSQQQAMAPFIAAGEFDLQGFLDTPGTRLGATAERSYGPVIDDRLKHAESHKLALHYGNDALGSLLQMQRLGRLEAVLGYWPEIRYHALQQQIAADDLRFFPIKGTAPYQRIHIGCSDTAEGRQAIERINQVLRDIPQAQLQQSYASWLDPQTRAHYLQDNPRIFQDSPEP</sequence>
<keyword evidence="5" id="KW-1185">Reference proteome</keyword>
<accession>A0A5P1DHP1</accession>
<dbReference type="Proteomes" id="UP000408764">
    <property type="component" value="Unassembled WGS sequence"/>
</dbReference>
<evidence type="ECO:0000313" key="4">
    <source>
        <dbReference type="Proteomes" id="UP000408764"/>
    </source>
</evidence>
<protein>
    <submittedName>
        <fullName evidence="3">TIGR02285 family protein</fullName>
    </submittedName>
</protein>
<gene>
    <name evidence="3" type="ORF">FRT59_23045</name>
    <name evidence="2" type="ORF">JJD71_23445</name>
</gene>
<dbReference type="InterPro" id="IPR011972">
    <property type="entry name" value="CHP02285"/>
</dbReference>
<comment type="caution">
    <text evidence="3">The sequence shown here is derived from an EMBL/GenBank/DDBJ whole genome shotgun (WGS) entry which is preliminary data.</text>
</comment>
<evidence type="ECO:0000313" key="3">
    <source>
        <dbReference type="EMBL" id="MRJ39826.1"/>
    </source>
</evidence>
<dbReference type="OrthoDB" id="8480452at2"/>
<name>A0A5P1DHP1_9PSED</name>
<evidence type="ECO:0000256" key="1">
    <source>
        <dbReference type="SAM" id="SignalP"/>
    </source>
</evidence>
<organism evidence="3 4">
    <name type="scientific">Pseudomonas haemolytica</name>
    <dbReference type="NCBI Taxonomy" id="2600065"/>
    <lineage>
        <taxon>Bacteria</taxon>
        <taxon>Pseudomonadati</taxon>
        <taxon>Pseudomonadota</taxon>
        <taxon>Gammaproteobacteria</taxon>
        <taxon>Pseudomonadales</taxon>
        <taxon>Pseudomonadaceae</taxon>
        <taxon>Pseudomonas</taxon>
    </lineage>
</organism>
<reference evidence="3 4" key="1">
    <citation type="submission" date="2019-08" db="EMBL/GenBank/DDBJ databases">
        <title>Pseudomonas haemolytica sp. nov. isolated from raw milk and skim milk concentrate.</title>
        <authorList>
            <person name="Hofmann K."/>
            <person name="Huptas C."/>
            <person name="Doll E."/>
            <person name="Scherer S."/>
            <person name="Wenning M."/>
        </authorList>
    </citation>
    <scope>NUCLEOTIDE SEQUENCE [LARGE SCALE GENOMIC DNA]</scope>
    <source>
        <strain evidence="3 4">DSM 108987</strain>
    </source>
</reference>
<keyword evidence="1" id="KW-0732">Signal</keyword>
<feature type="chain" id="PRO_5024329487" evidence="1">
    <location>
        <begin position="29"/>
        <end position="295"/>
    </location>
</feature>
<reference evidence="2 5" key="2">
    <citation type="submission" date="2021-01" db="EMBL/GenBank/DDBJ databases">
        <title>Antibiotic resistance and phylogeny of Pseudomonas spp. isolated over three decades from chicken meat in the Norwegian food chain.</title>
        <authorList>
            <person name="Moen B."/>
        </authorList>
    </citation>
    <scope>NUCLEOTIDE SEQUENCE [LARGE SCALE GENOMIC DNA]</scope>
    <source>
        <strain evidence="2 5">MF6766</strain>
    </source>
</reference>
<dbReference type="EMBL" id="JAENSR010000007">
    <property type="protein sequence ID" value="MBK3462029.1"/>
    <property type="molecule type" value="Genomic_DNA"/>
</dbReference>
<evidence type="ECO:0000313" key="5">
    <source>
        <dbReference type="Proteomes" id="UP000620382"/>
    </source>
</evidence>
<dbReference type="Proteomes" id="UP000620382">
    <property type="component" value="Unassembled WGS sequence"/>
</dbReference>
<dbReference type="AlphaFoldDB" id="A0A5P1DHP1"/>